<evidence type="ECO:0000313" key="3">
    <source>
        <dbReference type="Proteomes" id="UP000694853"/>
    </source>
</evidence>
<organism evidence="3 4">
    <name type="scientific">Abrus precatorius</name>
    <name type="common">Indian licorice</name>
    <name type="synonym">Glycine abrus</name>
    <dbReference type="NCBI Taxonomy" id="3816"/>
    <lineage>
        <taxon>Eukaryota</taxon>
        <taxon>Viridiplantae</taxon>
        <taxon>Streptophyta</taxon>
        <taxon>Embryophyta</taxon>
        <taxon>Tracheophyta</taxon>
        <taxon>Spermatophyta</taxon>
        <taxon>Magnoliopsida</taxon>
        <taxon>eudicotyledons</taxon>
        <taxon>Gunneridae</taxon>
        <taxon>Pentapetalae</taxon>
        <taxon>rosids</taxon>
        <taxon>fabids</taxon>
        <taxon>Fabales</taxon>
        <taxon>Fabaceae</taxon>
        <taxon>Papilionoideae</taxon>
        <taxon>50 kb inversion clade</taxon>
        <taxon>NPAAA clade</taxon>
        <taxon>indigoferoid/millettioid clade</taxon>
        <taxon>Abreae</taxon>
        <taxon>Abrus</taxon>
    </lineage>
</organism>
<dbReference type="Pfam" id="PF00168">
    <property type="entry name" value="C2"/>
    <property type="match status" value="1"/>
</dbReference>
<evidence type="ECO:0000256" key="1">
    <source>
        <dbReference type="SAM" id="MobiDB-lite"/>
    </source>
</evidence>
<evidence type="ECO:0000313" key="4">
    <source>
        <dbReference type="RefSeq" id="XP_027332197.1"/>
    </source>
</evidence>
<dbReference type="InterPro" id="IPR035892">
    <property type="entry name" value="C2_domain_sf"/>
</dbReference>
<name>A0A8B8JL75_ABRPR</name>
<dbReference type="PROSITE" id="PS50004">
    <property type="entry name" value="C2"/>
    <property type="match status" value="1"/>
</dbReference>
<dbReference type="PANTHER" id="PTHR32246">
    <property type="entry name" value="INGRESSION PROTEIN FIC1"/>
    <property type="match status" value="1"/>
</dbReference>
<dbReference type="Gene3D" id="2.60.40.150">
    <property type="entry name" value="C2 domain"/>
    <property type="match status" value="1"/>
</dbReference>
<reference evidence="4" key="2">
    <citation type="submission" date="2025-08" db="UniProtKB">
        <authorList>
            <consortium name="RefSeq"/>
        </authorList>
    </citation>
    <scope>IDENTIFICATION</scope>
    <source>
        <tissue evidence="4">Young leaves</tissue>
    </source>
</reference>
<dbReference type="Proteomes" id="UP000694853">
    <property type="component" value="Unplaced"/>
</dbReference>
<proteinExistence type="predicted"/>
<sequence>MEQRTLELNITSAKDLKDVNLFSKMDVYAVVSISGDHHHKQKAKTPVDRNGGTNPTWNFPVKFTLNETLAFQNRLTLDITLRCERTLAADRDIGQVHVPLKELLDQTGDGKSFQHVSYQVRKPSGKPKGAFNFSYKFGEKFPAPTKPAAAAPKAEPVTAYPGPATSSASAPYAAGYPPPPPQYATGYGSYPPPPPQQPGYGYPPQPGYGYPPQPSYGYPSQSGYGYTAQAGYGYPAPPPRVQRAGKNNFGMGLGAGLLGGALGGLLIGDMISDAGAYDSGYDAGFGDAGGFGF</sequence>
<dbReference type="PANTHER" id="PTHR32246:SF173">
    <property type="entry name" value="C2 DOMAIN-CONTAINING PROTEIN"/>
    <property type="match status" value="1"/>
</dbReference>
<dbReference type="GO" id="GO:0006952">
    <property type="term" value="P:defense response"/>
    <property type="evidence" value="ECO:0007669"/>
    <property type="project" value="InterPro"/>
</dbReference>
<feature type="compositionally biased region" description="Pro residues" evidence="1">
    <location>
        <begin position="190"/>
        <end position="207"/>
    </location>
</feature>
<reference evidence="3" key="1">
    <citation type="journal article" date="2019" name="Toxins">
        <title>Detection of Abrin-Like and Prepropulchellin-Like Toxin Genes and Transcripts Using Whole Genome Sequencing and Full-Length Transcript Sequencing of Abrus precatorius.</title>
        <authorList>
            <person name="Hovde B.T."/>
            <person name="Daligault H.E."/>
            <person name="Hanschen E.R."/>
            <person name="Kunde Y.A."/>
            <person name="Johnson M.B."/>
            <person name="Starkenburg S.R."/>
            <person name="Johnson S.L."/>
        </authorList>
    </citation>
    <scope>NUCLEOTIDE SEQUENCE [LARGE SCALE GENOMIC DNA]</scope>
</reference>
<accession>A0A8B8JL75</accession>
<dbReference type="AlphaFoldDB" id="A0A8B8JL75"/>
<dbReference type="SUPFAM" id="SSF49562">
    <property type="entry name" value="C2 domain (Calcium/lipid-binding domain, CaLB)"/>
    <property type="match status" value="1"/>
</dbReference>
<dbReference type="RefSeq" id="XP_027332197.1">
    <property type="nucleotide sequence ID" value="XM_027476396.1"/>
</dbReference>
<feature type="domain" description="C2" evidence="2">
    <location>
        <begin position="1"/>
        <end position="113"/>
    </location>
</feature>
<dbReference type="CDD" id="cd04051">
    <property type="entry name" value="C2_SRC2_like"/>
    <property type="match status" value="1"/>
</dbReference>
<dbReference type="KEGG" id="aprc:113847350"/>
<protein>
    <submittedName>
        <fullName evidence="4">Protein SRC2-like</fullName>
    </submittedName>
</protein>
<evidence type="ECO:0000259" key="2">
    <source>
        <dbReference type="PROSITE" id="PS50004"/>
    </source>
</evidence>
<gene>
    <name evidence="4" type="primary">LOC113847350</name>
</gene>
<keyword evidence="3" id="KW-1185">Reference proteome</keyword>
<dbReference type="SMART" id="SM00239">
    <property type="entry name" value="C2"/>
    <property type="match status" value="1"/>
</dbReference>
<dbReference type="InterPro" id="IPR000008">
    <property type="entry name" value="C2_dom"/>
</dbReference>
<dbReference type="GeneID" id="113847350"/>
<dbReference type="OrthoDB" id="270970at2759"/>
<feature type="region of interest" description="Disordered" evidence="1">
    <location>
        <begin position="183"/>
        <end position="207"/>
    </location>
</feature>
<dbReference type="InterPro" id="IPR044750">
    <property type="entry name" value="C2_SRC2/BAP"/>
</dbReference>